<dbReference type="AlphaFoldDB" id="A0AAD4N674"/>
<proteinExistence type="predicted"/>
<feature type="region of interest" description="Disordered" evidence="1">
    <location>
        <begin position="146"/>
        <end position="255"/>
    </location>
</feature>
<dbReference type="Proteomes" id="UP001201812">
    <property type="component" value="Unassembled WGS sequence"/>
</dbReference>
<sequence>MSVPLSTISFLDSNSKSILNSINNRLNDIDLKLAVVLEMFAARLNENNPILPGCSTNGQANSCPEVQAAAMANMAAAVSTLNTLAQATNSSPSTIFSQMGTQLFNSNQSNGCPPNIFSDALANSLTSRLLAACQDGQLQQQIEKYDTNTPSPSLQAGSRAPSIGVNEDPSPLSAATDDNSQESSTQHNDNPSSFIDGRHRSDDDGEGMGDEEFMDDYDNDDGHGSLQASPGAPTLFKTELPSSQTPTRLPHNKKSVHCKIEPNTSNELDEKFPNGAVKRAAEKAARSFQSTQPKVFAWQILRESISDEELKNIQISLRTFHGETASHLLSRQLPKVSRIVDSTMKYFKWDQLPDEVQLQKAKILLSHLKNNAKVRNWTLREGRPNRSSHHHHQNQNNNPDAILKRYASLFGPNGLNGLASMGILTENKPNKTEQPASP</sequence>
<feature type="compositionally biased region" description="Acidic residues" evidence="1">
    <location>
        <begin position="203"/>
        <end position="219"/>
    </location>
</feature>
<dbReference type="EMBL" id="JAKKPZ010000010">
    <property type="protein sequence ID" value="KAI1716293.1"/>
    <property type="molecule type" value="Genomic_DNA"/>
</dbReference>
<keyword evidence="3" id="KW-1185">Reference proteome</keyword>
<gene>
    <name evidence="2" type="ORF">DdX_07336</name>
</gene>
<organism evidence="2 3">
    <name type="scientific">Ditylenchus destructor</name>
    <dbReference type="NCBI Taxonomy" id="166010"/>
    <lineage>
        <taxon>Eukaryota</taxon>
        <taxon>Metazoa</taxon>
        <taxon>Ecdysozoa</taxon>
        <taxon>Nematoda</taxon>
        <taxon>Chromadorea</taxon>
        <taxon>Rhabditida</taxon>
        <taxon>Tylenchina</taxon>
        <taxon>Tylenchomorpha</taxon>
        <taxon>Sphaerularioidea</taxon>
        <taxon>Anguinidae</taxon>
        <taxon>Anguininae</taxon>
        <taxon>Ditylenchus</taxon>
    </lineage>
</organism>
<reference evidence="2" key="1">
    <citation type="submission" date="2022-01" db="EMBL/GenBank/DDBJ databases">
        <title>Genome Sequence Resource for Two Populations of Ditylenchus destructor, the Migratory Endoparasitic Phytonematode.</title>
        <authorList>
            <person name="Zhang H."/>
            <person name="Lin R."/>
            <person name="Xie B."/>
        </authorList>
    </citation>
    <scope>NUCLEOTIDE SEQUENCE</scope>
    <source>
        <strain evidence="2">BazhouSP</strain>
    </source>
</reference>
<accession>A0AAD4N674</accession>
<protein>
    <submittedName>
        <fullName evidence="2">Suppressor/Enhancer of Lin-12</fullName>
    </submittedName>
</protein>
<name>A0AAD4N674_9BILA</name>
<evidence type="ECO:0000313" key="2">
    <source>
        <dbReference type="EMBL" id="KAI1716293.1"/>
    </source>
</evidence>
<feature type="compositionally biased region" description="Polar residues" evidence="1">
    <location>
        <begin position="146"/>
        <end position="156"/>
    </location>
</feature>
<evidence type="ECO:0000313" key="3">
    <source>
        <dbReference type="Proteomes" id="UP001201812"/>
    </source>
</evidence>
<evidence type="ECO:0000256" key="1">
    <source>
        <dbReference type="SAM" id="MobiDB-lite"/>
    </source>
</evidence>
<feature type="compositionally biased region" description="Polar residues" evidence="1">
    <location>
        <begin position="176"/>
        <end position="193"/>
    </location>
</feature>
<comment type="caution">
    <text evidence="2">The sequence shown here is derived from an EMBL/GenBank/DDBJ whole genome shotgun (WGS) entry which is preliminary data.</text>
</comment>